<organism evidence="2 3">
    <name type="scientific">Polarella glacialis</name>
    <name type="common">Dinoflagellate</name>
    <dbReference type="NCBI Taxonomy" id="89957"/>
    <lineage>
        <taxon>Eukaryota</taxon>
        <taxon>Sar</taxon>
        <taxon>Alveolata</taxon>
        <taxon>Dinophyceae</taxon>
        <taxon>Suessiales</taxon>
        <taxon>Suessiaceae</taxon>
        <taxon>Polarella</taxon>
    </lineage>
</organism>
<keyword evidence="1" id="KW-1133">Transmembrane helix</keyword>
<sequence length="116" mass="12292">PVALDRVVLCSPLVQILRLRAFTLAFWATLKSWQSMLLVVQVSCLAVSVLLVGCMAAQSLTASSSQSAEGSVSAALLDPCSNDQDVVTKSRGLTLLGVFFAGAMLNSKDFFTLPIL</sequence>
<reference evidence="2" key="1">
    <citation type="submission" date="2021-02" db="EMBL/GenBank/DDBJ databases">
        <authorList>
            <person name="Dougan E. K."/>
            <person name="Rhodes N."/>
            <person name="Thang M."/>
            <person name="Chan C."/>
        </authorList>
    </citation>
    <scope>NUCLEOTIDE SEQUENCE</scope>
</reference>
<evidence type="ECO:0000256" key="1">
    <source>
        <dbReference type="SAM" id="Phobius"/>
    </source>
</evidence>
<accession>A0A813KP79</accession>
<gene>
    <name evidence="2" type="ORF">PGLA2088_LOCUS35659</name>
</gene>
<feature type="non-terminal residue" evidence="2">
    <location>
        <position position="116"/>
    </location>
</feature>
<evidence type="ECO:0000313" key="2">
    <source>
        <dbReference type="EMBL" id="CAE8709842.1"/>
    </source>
</evidence>
<feature type="transmembrane region" description="Helical" evidence="1">
    <location>
        <begin position="36"/>
        <end position="57"/>
    </location>
</feature>
<protein>
    <submittedName>
        <fullName evidence="2">Uncharacterized protein</fullName>
    </submittedName>
</protein>
<name>A0A813KP79_POLGL</name>
<comment type="caution">
    <text evidence="2">The sequence shown here is derived from an EMBL/GenBank/DDBJ whole genome shotgun (WGS) entry which is preliminary data.</text>
</comment>
<evidence type="ECO:0000313" key="3">
    <source>
        <dbReference type="Proteomes" id="UP000626109"/>
    </source>
</evidence>
<dbReference type="AlphaFoldDB" id="A0A813KP79"/>
<keyword evidence="1" id="KW-0472">Membrane</keyword>
<dbReference type="EMBL" id="CAJNNW010031905">
    <property type="protein sequence ID" value="CAE8709842.1"/>
    <property type="molecule type" value="Genomic_DNA"/>
</dbReference>
<proteinExistence type="predicted"/>
<keyword evidence="1" id="KW-0812">Transmembrane</keyword>
<dbReference type="Proteomes" id="UP000626109">
    <property type="component" value="Unassembled WGS sequence"/>
</dbReference>